<evidence type="ECO:0000313" key="2">
    <source>
        <dbReference type="Proteomes" id="UP000308886"/>
    </source>
</evidence>
<name>A0AC61QS26_9BACT</name>
<keyword evidence="1" id="KW-0808">Transferase</keyword>
<gene>
    <name evidence="1" type="primary">prmC</name>
    <name evidence="1" type="ORF">E5358_04030</name>
</gene>
<accession>A0AC61QS26</accession>
<protein>
    <submittedName>
        <fullName evidence="1">Peptide chain release factor N(5)-glutamine methyltransferase</fullName>
        <ecNumber evidence="1">2.1.1.297</ecNumber>
    </submittedName>
</protein>
<dbReference type="EC" id="2.1.1.297" evidence="1"/>
<dbReference type="EMBL" id="SRZC01000005">
    <property type="protein sequence ID" value="TGX83120.1"/>
    <property type="molecule type" value="Genomic_DNA"/>
</dbReference>
<keyword evidence="2" id="KW-1185">Reference proteome</keyword>
<proteinExistence type="predicted"/>
<organism evidence="1 2">
    <name type="scientific">Palleniella muris</name>
    <dbReference type="NCBI Taxonomy" id="3038145"/>
    <lineage>
        <taxon>Bacteria</taxon>
        <taxon>Pseudomonadati</taxon>
        <taxon>Bacteroidota</taxon>
        <taxon>Bacteroidia</taxon>
        <taxon>Bacteroidales</taxon>
        <taxon>Prevotellaceae</taxon>
        <taxon>Palleniella</taxon>
    </lineage>
</organism>
<reference evidence="1" key="1">
    <citation type="submission" date="2019-04" db="EMBL/GenBank/DDBJ databases">
        <title>Microbes associate with the intestines of laboratory mice.</title>
        <authorList>
            <person name="Navarre W."/>
            <person name="Wong E."/>
            <person name="Huang K."/>
            <person name="Tropini C."/>
            <person name="Ng K."/>
            <person name="Yu B."/>
        </authorList>
    </citation>
    <scope>NUCLEOTIDE SEQUENCE</scope>
    <source>
        <strain evidence="1">NM73_A23</strain>
    </source>
</reference>
<evidence type="ECO:0000313" key="1">
    <source>
        <dbReference type="EMBL" id="TGX83120.1"/>
    </source>
</evidence>
<sequence length="278" mass="31434">MTYQEIIRRLLPVCGQGEARAVARLVLEERFGLSLTDIALGKVNDFSREDLEELEKIMVRLENHEPVQYVLGWQWFCGNKFRVAPGVLIPRPETERLVDRCGVTDSGCRVLDIGTGSGCIAISIALRHRCRVEAMDISEEALAIAKENATSLGAEVTFRKADILQWREWRMASDKEKYDIIVSNPPYICRKETAEMERNVLDHEPEIALFVPDNDPLLFYRAIAEFGREALAEGGRIAFEINRAYGSEVCSMLSALGYHAAEVIDDQFGNPRIVLCRR</sequence>
<comment type="caution">
    <text evidence="1">The sequence shown here is derived from an EMBL/GenBank/DDBJ whole genome shotgun (WGS) entry which is preliminary data.</text>
</comment>
<keyword evidence="1" id="KW-0489">Methyltransferase</keyword>
<dbReference type="Proteomes" id="UP000308886">
    <property type="component" value="Unassembled WGS sequence"/>
</dbReference>